<evidence type="ECO:0000313" key="2">
    <source>
        <dbReference type="Proteomes" id="UP000823388"/>
    </source>
</evidence>
<sequence>MARQAEKAVAAARGALRTALRQARVRWPADPAVVARGRGPARASQRLAAACGTAEASPPQLKPMLARGTAAEISPPSPRPPWRRSPTMSPLLALVGAPCLHGASGTSNFSFRQRLDLIQVLFMASPSTTLLA</sequence>
<evidence type="ECO:0000313" key="1">
    <source>
        <dbReference type="EMBL" id="KAG2619687.1"/>
    </source>
</evidence>
<name>A0A8T0UBJ8_PANVG</name>
<organism evidence="1 2">
    <name type="scientific">Panicum virgatum</name>
    <name type="common">Blackwell switchgrass</name>
    <dbReference type="NCBI Taxonomy" id="38727"/>
    <lineage>
        <taxon>Eukaryota</taxon>
        <taxon>Viridiplantae</taxon>
        <taxon>Streptophyta</taxon>
        <taxon>Embryophyta</taxon>
        <taxon>Tracheophyta</taxon>
        <taxon>Spermatophyta</taxon>
        <taxon>Magnoliopsida</taxon>
        <taxon>Liliopsida</taxon>
        <taxon>Poales</taxon>
        <taxon>Poaceae</taxon>
        <taxon>PACMAD clade</taxon>
        <taxon>Panicoideae</taxon>
        <taxon>Panicodae</taxon>
        <taxon>Paniceae</taxon>
        <taxon>Panicinae</taxon>
        <taxon>Panicum</taxon>
        <taxon>Panicum sect. Hiantes</taxon>
    </lineage>
</organism>
<gene>
    <name evidence="1" type="ORF">PVAP13_3NG127001</name>
</gene>
<reference evidence="1 2" key="1">
    <citation type="submission" date="2020-05" db="EMBL/GenBank/DDBJ databases">
        <title>WGS assembly of Panicum virgatum.</title>
        <authorList>
            <person name="Lovell J.T."/>
            <person name="Jenkins J."/>
            <person name="Shu S."/>
            <person name="Juenger T.E."/>
            <person name="Schmutz J."/>
        </authorList>
    </citation>
    <scope>NUCLEOTIDE SEQUENCE [LARGE SCALE GENOMIC DNA]</scope>
    <source>
        <strain evidence="2">cv. AP13</strain>
    </source>
</reference>
<comment type="caution">
    <text evidence="1">The sequence shown here is derived from an EMBL/GenBank/DDBJ whole genome shotgun (WGS) entry which is preliminary data.</text>
</comment>
<dbReference type="AlphaFoldDB" id="A0A8T0UBJ8"/>
<keyword evidence="2" id="KW-1185">Reference proteome</keyword>
<dbReference type="Proteomes" id="UP000823388">
    <property type="component" value="Chromosome 3N"/>
</dbReference>
<proteinExistence type="predicted"/>
<protein>
    <submittedName>
        <fullName evidence="1">Uncharacterized protein</fullName>
    </submittedName>
</protein>
<accession>A0A8T0UBJ8</accession>
<dbReference type="EMBL" id="CM029042">
    <property type="protein sequence ID" value="KAG2619687.1"/>
    <property type="molecule type" value="Genomic_DNA"/>
</dbReference>